<reference evidence="3" key="1">
    <citation type="submission" date="2022-11" db="UniProtKB">
        <authorList>
            <consortium name="WormBaseParasite"/>
        </authorList>
    </citation>
    <scope>IDENTIFICATION</scope>
</reference>
<evidence type="ECO:0000313" key="3">
    <source>
        <dbReference type="WBParaSite" id="PSU_v2.g11191.t1"/>
    </source>
</evidence>
<proteinExistence type="predicted"/>
<evidence type="ECO:0000313" key="2">
    <source>
        <dbReference type="Proteomes" id="UP000887577"/>
    </source>
</evidence>
<feature type="compositionally biased region" description="Polar residues" evidence="1">
    <location>
        <begin position="32"/>
        <end position="59"/>
    </location>
</feature>
<dbReference type="AlphaFoldDB" id="A0A914XW48"/>
<name>A0A914XW48_9BILA</name>
<protein>
    <submittedName>
        <fullName evidence="3">Uncharacterized protein</fullName>
    </submittedName>
</protein>
<feature type="region of interest" description="Disordered" evidence="1">
    <location>
        <begin position="18"/>
        <end position="61"/>
    </location>
</feature>
<sequence>MNQLRVLEDEKNKEFLVPDQVYFGDREKSSQVHKPNSQKMEPKPQNQSATAAGASTLTPSIPPIANVKQFLSNLLPVTKPSTTDNQNQKE</sequence>
<evidence type="ECO:0000256" key="1">
    <source>
        <dbReference type="SAM" id="MobiDB-lite"/>
    </source>
</evidence>
<dbReference type="Proteomes" id="UP000887577">
    <property type="component" value="Unplaced"/>
</dbReference>
<organism evidence="2 3">
    <name type="scientific">Panagrolaimus superbus</name>
    <dbReference type="NCBI Taxonomy" id="310955"/>
    <lineage>
        <taxon>Eukaryota</taxon>
        <taxon>Metazoa</taxon>
        <taxon>Ecdysozoa</taxon>
        <taxon>Nematoda</taxon>
        <taxon>Chromadorea</taxon>
        <taxon>Rhabditida</taxon>
        <taxon>Tylenchina</taxon>
        <taxon>Panagrolaimomorpha</taxon>
        <taxon>Panagrolaimoidea</taxon>
        <taxon>Panagrolaimidae</taxon>
        <taxon>Panagrolaimus</taxon>
    </lineage>
</organism>
<accession>A0A914XW48</accession>
<keyword evidence="2" id="KW-1185">Reference proteome</keyword>
<dbReference type="WBParaSite" id="PSU_v2.g11191.t1">
    <property type="protein sequence ID" value="PSU_v2.g11191.t1"/>
    <property type="gene ID" value="PSU_v2.g11191"/>
</dbReference>